<keyword evidence="2" id="KW-1185">Reference proteome</keyword>
<reference evidence="1" key="1">
    <citation type="submission" date="2021-06" db="EMBL/GenBank/DDBJ databases">
        <authorList>
            <person name="Kallberg Y."/>
            <person name="Tangrot J."/>
            <person name="Rosling A."/>
        </authorList>
    </citation>
    <scope>NUCLEOTIDE SEQUENCE</scope>
    <source>
        <strain evidence="1">MA453B</strain>
    </source>
</reference>
<sequence length="67" mass="7486">QNEKPNGHQVVQNEELTSQVVQVVQNKGPNDQVFQNEDNDEINRISVSIGENINSKLRTLIVIISSS</sequence>
<evidence type="ECO:0000313" key="1">
    <source>
        <dbReference type="EMBL" id="CAG8802233.1"/>
    </source>
</evidence>
<organism evidence="1 2">
    <name type="scientific">Dentiscutata erythropus</name>
    <dbReference type="NCBI Taxonomy" id="1348616"/>
    <lineage>
        <taxon>Eukaryota</taxon>
        <taxon>Fungi</taxon>
        <taxon>Fungi incertae sedis</taxon>
        <taxon>Mucoromycota</taxon>
        <taxon>Glomeromycotina</taxon>
        <taxon>Glomeromycetes</taxon>
        <taxon>Diversisporales</taxon>
        <taxon>Gigasporaceae</taxon>
        <taxon>Dentiscutata</taxon>
    </lineage>
</organism>
<evidence type="ECO:0000313" key="2">
    <source>
        <dbReference type="Proteomes" id="UP000789405"/>
    </source>
</evidence>
<gene>
    <name evidence="1" type="ORF">DERYTH_LOCUS23629</name>
</gene>
<name>A0A9N9JXH5_9GLOM</name>
<dbReference type="AlphaFoldDB" id="A0A9N9JXH5"/>
<dbReference type="Proteomes" id="UP000789405">
    <property type="component" value="Unassembled WGS sequence"/>
</dbReference>
<feature type="non-terminal residue" evidence="1">
    <location>
        <position position="1"/>
    </location>
</feature>
<comment type="caution">
    <text evidence="1">The sequence shown here is derived from an EMBL/GenBank/DDBJ whole genome shotgun (WGS) entry which is preliminary data.</text>
</comment>
<feature type="non-terminal residue" evidence="1">
    <location>
        <position position="67"/>
    </location>
</feature>
<proteinExistence type="predicted"/>
<protein>
    <submittedName>
        <fullName evidence="1">17033_t:CDS:1</fullName>
    </submittedName>
</protein>
<accession>A0A9N9JXH5</accession>
<dbReference type="EMBL" id="CAJVPY010036673">
    <property type="protein sequence ID" value="CAG8802233.1"/>
    <property type="molecule type" value="Genomic_DNA"/>
</dbReference>